<organism evidence="7 8">
    <name type="scientific">Morchella conica CCBAS932</name>
    <dbReference type="NCBI Taxonomy" id="1392247"/>
    <lineage>
        <taxon>Eukaryota</taxon>
        <taxon>Fungi</taxon>
        <taxon>Dikarya</taxon>
        <taxon>Ascomycota</taxon>
        <taxon>Pezizomycotina</taxon>
        <taxon>Pezizomycetes</taxon>
        <taxon>Pezizales</taxon>
        <taxon>Morchellaceae</taxon>
        <taxon>Morchella</taxon>
    </lineage>
</organism>
<dbReference type="PANTHER" id="PTHR23502">
    <property type="entry name" value="MAJOR FACILITATOR SUPERFAMILY"/>
    <property type="match status" value="1"/>
</dbReference>
<keyword evidence="2 5" id="KW-0812">Transmembrane</keyword>
<dbReference type="EMBL" id="ML119106">
    <property type="protein sequence ID" value="RPB17181.1"/>
    <property type="molecule type" value="Genomic_DNA"/>
</dbReference>
<dbReference type="AlphaFoldDB" id="A0A3N4L969"/>
<feature type="transmembrane region" description="Helical" evidence="5">
    <location>
        <begin position="36"/>
        <end position="54"/>
    </location>
</feature>
<evidence type="ECO:0000313" key="7">
    <source>
        <dbReference type="EMBL" id="RPB17181.1"/>
    </source>
</evidence>
<feature type="transmembrane region" description="Helical" evidence="5">
    <location>
        <begin position="131"/>
        <end position="151"/>
    </location>
</feature>
<keyword evidence="3 5" id="KW-1133">Transmembrane helix</keyword>
<dbReference type="InterPro" id="IPR011701">
    <property type="entry name" value="MFS"/>
</dbReference>
<comment type="subcellular location">
    <subcellularLocation>
        <location evidence="1">Membrane</location>
        <topology evidence="1">Multi-pass membrane protein</topology>
    </subcellularLocation>
</comment>
<evidence type="ECO:0000256" key="4">
    <source>
        <dbReference type="ARBA" id="ARBA00023136"/>
    </source>
</evidence>
<dbReference type="GO" id="GO:0022857">
    <property type="term" value="F:transmembrane transporter activity"/>
    <property type="evidence" value="ECO:0007669"/>
    <property type="project" value="InterPro"/>
</dbReference>
<dbReference type="GO" id="GO:0140115">
    <property type="term" value="P:export across plasma membrane"/>
    <property type="evidence" value="ECO:0007669"/>
    <property type="project" value="UniProtKB-ARBA"/>
</dbReference>
<evidence type="ECO:0000259" key="6">
    <source>
        <dbReference type="PROSITE" id="PS50850"/>
    </source>
</evidence>
<dbReference type="Gene3D" id="1.20.1250.20">
    <property type="entry name" value="MFS general substrate transporter like domains"/>
    <property type="match status" value="1"/>
</dbReference>
<feature type="transmembrane region" description="Helical" evidence="5">
    <location>
        <begin position="444"/>
        <end position="464"/>
    </location>
</feature>
<name>A0A3N4L969_9PEZI</name>
<accession>A0A3N4L969</accession>
<feature type="transmembrane region" description="Helical" evidence="5">
    <location>
        <begin position="163"/>
        <end position="187"/>
    </location>
</feature>
<dbReference type="SUPFAM" id="SSF103473">
    <property type="entry name" value="MFS general substrate transporter"/>
    <property type="match status" value="1"/>
</dbReference>
<feature type="non-terminal residue" evidence="7">
    <location>
        <position position="1"/>
    </location>
</feature>
<dbReference type="OrthoDB" id="3365399at2759"/>
<dbReference type="InterPro" id="IPR020846">
    <property type="entry name" value="MFS_dom"/>
</dbReference>
<evidence type="ECO:0000256" key="2">
    <source>
        <dbReference type="ARBA" id="ARBA00022692"/>
    </source>
</evidence>
<sequence length="487" mass="53775">RTAKDLESVLGTEFEVKWEGPDDPQNALNWTTKTKALILALVSLQTWMVVFYSTSYVSGSPGIMKEFGITSKTIATLGMTTYMLGLAAGPLVLAPMSELYGRRPVYLISLSLFFILVLPACLAQNFATILIVRFLGAFAGSVTISNAPGTIGDIFDEHGRTMAITIFSLAPMNGPVLGPIIGGLVYGHLGWRWTSWLVFIIAGVLGVLAFFIPETYAPVLMRKKAARLRKETGDDRYISRFCYKDGEGDFWVLIKTSLQRPIIMLFTEPLCIFWALYIAVIYGILYLCFTAYPIVFAQIRGWGPSTAGLAFCGIGVGTILSAILDPVNQKIYEMHKVDPDTGKRPPEARIACTCLAAVLSPAAMFWFAWTCVPTSIHWIWPILSGIPFGLGNTWIFLHGNSYLITSYDVYAASALAGNTVTRSILGGILPLFGPQLYSKLGPNWAATTVGFISMALIPIPWGFYKWGKQVRIRSPMLQRLQKERQER</sequence>
<evidence type="ECO:0000313" key="8">
    <source>
        <dbReference type="Proteomes" id="UP000277580"/>
    </source>
</evidence>
<evidence type="ECO:0000256" key="5">
    <source>
        <dbReference type="SAM" id="Phobius"/>
    </source>
</evidence>
<keyword evidence="4 5" id="KW-0472">Membrane</keyword>
<dbReference type="InterPro" id="IPR005829">
    <property type="entry name" value="Sugar_transporter_CS"/>
</dbReference>
<dbReference type="Proteomes" id="UP000277580">
    <property type="component" value="Unassembled WGS sequence"/>
</dbReference>
<keyword evidence="8" id="KW-1185">Reference proteome</keyword>
<dbReference type="CDD" id="cd17323">
    <property type="entry name" value="MFS_Tpo1_MDR_like"/>
    <property type="match status" value="1"/>
</dbReference>
<dbReference type="InParanoid" id="A0A3N4L969"/>
<evidence type="ECO:0000256" key="3">
    <source>
        <dbReference type="ARBA" id="ARBA00022989"/>
    </source>
</evidence>
<feature type="transmembrane region" description="Helical" evidence="5">
    <location>
        <begin position="409"/>
        <end position="432"/>
    </location>
</feature>
<gene>
    <name evidence="7" type="ORF">P167DRAFT_473091</name>
</gene>
<feature type="transmembrane region" description="Helical" evidence="5">
    <location>
        <begin position="74"/>
        <end position="93"/>
    </location>
</feature>
<dbReference type="PANTHER" id="PTHR23502:SF12">
    <property type="entry name" value="MULTIDRUG TRANSPORTER, PUTATIVE (AFU_ORTHOLOGUE AFUA_1G06440)-RELATED"/>
    <property type="match status" value="1"/>
</dbReference>
<reference evidence="7 8" key="1">
    <citation type="journal article" date="2018" name="Nat. Ecol. Evol.">
        <title>Pezizomycetes genomes reveal the molecular basis of ectomycorrhizal truffle lifestyle.</title>
        <authorList>
            <person name="Murat C."/>
            <person name="Payen T."/>
            <person name="Noel B."/>
            <person name="Kuo A."/>
            <person name="Morin E."/>
            <person name="Chen J."/>
            <person name="Kohler A."/>
            <person name="Krizsan K."/>
            <person name="Balestrini R."/>
            <person name="Da Silva C."/>
            <person name="Montanini B."/>
            <person name="Hainaut M."/>
            <person name="Levati E."/>
            <person name="Barry K.W."/>
            <person name="Belfiori B."/>
            <person name="Cichocki N."/>
            <person name="Clum A."/>
            <person name="Dockter R.B."/>
            <person name="Fauchery L."/>
            <person name="Guy J."/>
            <person name="Iotti M."/>
            <person name="Le Tacon F."/>
            <person name="Lindquist E.A."/>
            <person name="Lipzen A."/>
            <person name="Malagnac F."/>
            <person name="Mello A."/>
            <person name="Molinier V."/>
            <person name="Miyauchi S."/>
            <person name="Poulain J."/>
            <person name="Riccioni C."/>
            <person name="Rubini A."/>
            <person name="Sitrit Y."/>
            <person name="Splivallo R."/>
            <person name="Traeger S."/>
            <person name="Wang M."/>
            <person name="Zifcakova L."/>
            <person name="Wipf D."/>
            <person name="Zambonelli A."/>
            <person name="Paolocci F."/>
            <person name="Nowrousian M."/>
            <person name="Ottonello S."/>
            <person name="Baldrian P."/>
            <person name="Spatafora J.W."/>
            <person name="Henrissat B."/>
            <person name="Nagy L.G."/>
            <person name="Aury J.M."/>
            <person name="Wincker P."/>
            <person name="Grigoriev I.V."/>
            <person name="Bonfante P."/>
            <person name="Martin F.M."/>
        </authorList>
    </citation>
    <scope>NUCLEOTIDE SEQUENCE [LARGE SCALE GENOMIC DNA]</scope>
    <source>
        <strain evidence="7 8">CCBAS932</strain>
    </source>
</reference>
<protein>
    <submittedName>
        <fullName evidence="7">MFS general substrate transporter</fullName>
    </submittedName>
</protein>
<dbReference type="InterPro" id="IPR036259">
    <property type="entry name" value="MFS_trans_sf"/>
</dbReference>
<feature type="transmembrane region" description="Helical" evidence="5">
    <location>
        <begin position="348"/>
        <end position="369"/>
    </location>
</feature>
<dbReference type="STRING" id="1392247.A0A3N4L969"/>
<evidence type="ECO:0000256" key="1">
    <source>
        <dbReference type="ARBA" id="ARBA00004141"/>
    </source>
</evidence>
<feature type="domain" description="Major facilitator superfamily (MFS) profile" evidence="6">
    <location>
        <begin position="38"/>
        <end position="487"/>
    </location>
</feature>
<dbReference type="FunFam" id="1.20.1250.20:FF:000011">
    <property type="entry name" value="MFS multidrug transporter, putative"/>
    <property type="match status" value="1"/>
</dbReference>
<feature type="transmembrane region" description="Helical" evidence="5">
    <location>
        <begin position="270"/>
        <end position="295"/>
    </location>
</feature>
<dbReference type="GO" id="GO:0042908">
    <property type="term" value="P:xenobiotic transport"/>
    <property type="evidence" value="ECO:0007669"/>
    <property type="project" value="UniProtKB-ARBA"/>
</dbReference>
<dbReference type="PROSITE" id="PS00216">
    <property type="entry name" value="SUGAR_TRANSPORT_1"/>
    <property type="match status" value="1"/>
</dbReference>
<proteinExistence type="predicted"/>
<dbReference type="PROSITE" id="PS50850">
    <property type="entry name" value="MFS"/>
    <property type="match status" value="1"/>
</dbReference>
<dbReference type="Pfam" id="PF07690">
    <property type="entry name" value="MFS_1"/>
    <property type="match status" value="1"/>
</dbReference>
<feature type="non-terminal residue" evidence="7">
    <location>
        <position position="487"/>
    </location>
</feature>
<feature type="transmembrane region" description="Helical" evidence="5">
    <location>
        <begin position="375"/>
        <end position="397"/>
    </location>
</feature>
<dbReference type="GO" id="GO:0005886">
    <property type="term" value="C:plasma membrane"/>
    <property type="evidence" value="ECO:0007669"/>
    <property type="project" value="TreeGrafter"/>
</dbReference>
<feature type="transmembrane region" description="Helical" evidence="5">
    <location>
        <begin position="193"/>
        <end position="213"/>
    </location>
</feature>
<feature type="transmembrane region" description="Helical" evidence="5">
    <location>
        <begin position="105"/>
        <end position="125"/>
    </location>
</feature>
<feature type="transmembrane region" description="Helical" evidence="5">
    <location>
        <begin position="307"/>
        <end position="327"/>
    </location>
</feature>